<evidence type="ECO:0000256" key="4">
    <source>
        <dbReference type="ARBA" id="ARBA00022475"/>
    </source>
</evidence>
<keyword evidence="4" id="KW-1003">Cell membrane</keyword>
<dbReference type="InterPro" id="IPR017441">
    <property type="entry name" value="Protein_kinase_ATP_BS"/>
</dbReference>
<dbReference type="Gene3D" id="1.10.510.10">
    <property type="entry name" value="Transferase(Phosphotransferase) domain 1"/>
    <property type="match status" value="1"/>
</dbReference>
<dbReference type="PROSITE" id="PS00107">
    <property type="entry name" value="PROTEIN_KINASE_ATP"/>
    <property type="match status" value="1"/>
</dbReference>
<accession>A0A176W392</accession>
<evidence type="ECO:0000256" key="9">
    <source>
        <dbReference type="ARBA" id="ARBA00022741"/>
    </source>
</evidence>
<dbReference type="GO" id="GO:0005524">
    <property type="term" value="F:ATP binding"/>
    <property type="evidence" value="ECO:0007669"/>
    <property type="project" value="UniProtKB-UniRule"/>
</dbReference>
<feature type="compositionally biased region" description="Low complexity" evidence="17">
    <location>
        <begin position="744"/>
        <end position="771"/>
    </location>
</feature>
<dbReference type="Pfam" id="PF00139">
    <property type="entry name" value="Lectin_legB"/>
    <property type="match status" value="1"/>
</dbReference>
<evidence type="ECO:0000256" key="16">
    <source>
        <dbReference type="PROSITE-ProRule" id="PRU10141"/>
    </source>
</evidence>
<dbReference type="InterPro" id="IPR050528">
    <property type="entry name" value="L-type_Lectin-RKs"/>
</dbReference>
<evidence type="ECO:0000256" key="1">
    <source>
        <dbReference type="ARBA" id="ARBA00004251"/>
    </source>
</evidence>
<feature type="transmembrane region" description="Helical" evidence="18">
    <location>
        <begin position="367"/>
        <end position="392"/>
    </location>
</feature>
<evidence type="ECO:0000256" key="8">
    <source>
        <dbReference type="ARBA" id="ARBA00022734"/>
    </source>
</evidence>
<dbReference type="Gene3D" id="2.60.120.200">
    <property type="match status" value="1"/>
</dbReference>
<dbReference type="SMART" id="SM00220">
    <property type="entry name" value="S_TKc"/>
    <property type="match status" value="1"/>
</dbReference>
<keyword evidence="7" id="KW-0732">Signal</keyword>
<keyword evidence="21" id="KW-1185">Reference proteome</keyword>
<evidence type="ECO:0000256" key="3">
    <source>
        <dbReference type="ARBA" id="ARBA00010217"/>
    </source>
</evidence>
<evidence type="ECO:0000256" key="6">
    <source>
        <dbReference type="ARBA" id="ARBA00022692"/>
    </source>
</evidence>
<name>A0A176W392_MARPO</name>
<dbReference type="PANTHER" id="PTHR27007">
    <property type="match status" value="1"/>
</dbReference>
<dbReference type="PROSITE" id="PS50011">
    <property type="entry name" value="PROTEIN_KINASE_DOM"/>
    <property type="match status" value="1"/>
</dbReference>
<feature type="domain" description="Protein kinase" evidence="19">
    <location>
        <begin position="430"/>
        <end position="708"/>
    </location>
</feature>
<protein>
    <recommendedName>
        <fullName evidence="19">Protein kinase domain-containing protein</fullName>
    </recommendedName>
</protein>
<organism evidence="20 21">
    <name type="scientific">Marchantia polymorpha subsp. ruderalis</name>
    <dbReference type="NCBI Taxonomy" id="1480154"/>
    <lineage>
        <taxon>Eukaryota</taxon>
        <taxon>Viridiplantae</taxon>
        <taxon>Streptophyta</taxon>
        <taxon>Embryophyta</taxon>
        <taxon>Marchantiophyta</taxon>
        <taxon>Marchantiopsida</taxon>
        <taxon>Marchantiidae</taxon>
        <taxon>Marchantiales</taxon>
        <taxon>Marchantiaceae</taxon>
        <taxon>Marchantia</taxon>
    </lineage>
</organism>
<gene>
    <name evidence="20" type="ORF">AXG93_3857s1070</name>
</gene>
<keyword evidence="14" id="KW-0675">Receptor</keyword>
<dbReference type="GO" id="GO:0005886">
    <property type="term" value="C:plasma membrane"/>
    <property type="evidence" value="ECO:0007669"/>
    <property type="project" value="UniProtKB-SubCell"/>
</dbReference>
<dbReference type="SUPFAM" id="SSF49899">
    <property type="entry name" value="Concanavalin A-like lectins/glucanases"/>
    <property type="match status" value="1"/>
</dbReference>
<evidence type="ECO:0000256" key="11">
    <source>
        <dbReference type="ARBA" id="ARBA00022840"/>
    </source>
</evidence>
<keyword evidence="12 18" id="KW-1133">Transmembrane helix</keyword>
<keyword evidence="11 16" id="KW-0067">ATP-binding</keyword>
<dbReference type="Gene3D" id="3.30.200.20">
    <property type="entry name" value="Phosphorylase Kinase, domain 1"/>
    <property type="match status" value="1"/>
</dbReference>
<evidence type="ECO:0000256" key="10">
    <source>
        <dbReference type="ARBA" id="ARBA00022777"/>
    </source>
</evidence>
<comment type="similarity">
    <text evidence="3">In the C-terminal section; belongs to the protein kinase superfamily. Ser/Thr protein kinase family.</text>
</comment>
<keyword evidence="8" id="KW-0430">Lectin</keyword>
<keyword evidence="5" id="KW-0808">Transferase</keyword>
<dbReference type="FunFam" id="3.30.200.20:FF:000178">
    <property type="entry name" value="serine/threonine-protein kinase PBS1-like"/>
    <property type="match status" value="1"/>
</dbReference>
<keyword evidence="9 16" id="KW-0547">Nucleotide-binding</keyword>
<sequence>MRLGASSRVCRRFEAARAGAGGVERRSFRRGGGRGLEQQLDGRPRCVAGDRVAAVASDRRGFGSPHRDLDRAPRQLLLLLLLRLGSAARMAGSYGVQQALLALILCSSFLLGANAFDFSLDSSSFTTDNMILLGGAHLTGSENGSLSLIPELPNNPQQASGVAYYHAPVRMLDPKTNKTASFSTKFTFHQIPESYNNSATDRRGDGMTFVFSSSSTWVGGAAGRLGILPLDQGNTMVKLFLVEYDTFQNSINRDPAFDHVGVDTMSAVSEVLEEVQSLGLNFWTGEQVWSWIEYNGTSKVLEVRVANSSSRPDSALLQYTRDLVGVVNEQMWVGFSAGTGDAYSYYFIDSWEFEIFGLPAKKKSVSVGLIAGCVAGGVVMLVIIGLGVLYWIRKKRREAENVQAIEDFIQLSGMPDHFSYKQLSVATKSFSETSKLGEGGFGSVYKGILPSSGTAVAVKRVGAESRQGEREFLAEVSIISQLRHRNVVQLMGYCRDGRRLLLVYEYMPNGSLDRALLHPSSPEHVLSWERRMKILSGLASALHYLHEGWKQQVIHRDVKSSNVMLDDEFNAKLGDFGLARLVDHSKHAETTMVAGTYGFIAPEAIGTGKFTDKTDVYAFGAVVLEIATGRKAFDSSRPEDEMSVVDMVWDRLKDGKLISVVDKRLDGKYEVVDLEVMLLLGLICSHPDPKARPSMRQVVQVLAGDAPVPPVPLCKPSLSFSSGGLAVTLRDLENTRSTSSASGTFTDRSSSTSASSFLPNSSSFFTPKQGR</sequence>
<feature type="binding site" evidence="16">
    <location>
        <position position="459"/>
    </location>
    <ligand>
        <name>ATP</name>
        <dbReference type="ChEBI" id="CHEBI:30616"/>
    </ligand>
</feature>
<evidence type="ECO:0000256" key="14">
    <source>
        <dbReference type="ARBA" id="ARBA00023170"/>
    </source>
</evidence>
<evidence type="ECO:0000256" key="13">
    <source>
        <dbReference type="ARBA" id="ARBA00023136"/>
    </source>
</evidence>
<evidence type="ECO:0000256" key="12">
    <source>
        <dbReference type="ARBA" id="ARBA00022989"/>
    </source>
</evidence>
<dbReference type="AlphaFoldDB" id="A0A176W392"/>
<keyword evidence="6 18" id="KW-0812">Transmembrane</keyword>
<dbReference type="Proteomes" id="UP000077202">
    <property type="component" value="Unassembled WGS sequence"/>
</dbReference>
<dbReference type="InterPro" id="IPR001220">
    <property type="entry name" value="Legume_lectin_dom"/>
</dbReference>
<dbReference type="InterPro" id="IPR000719">
    <property type="entry name" value="Prot_kinase_dom"/>
</dbReference>
<dbReference type="CDD" id="cd06899">
    <property type="entry name" value="lectin_legume_LecRK_Arcelin_ConA"/>
    <property type="match status" value="1"/>
</dbReference>
<evidence type="ECO:0000256" key="18">
    <source>
        <dbReference type="SAM" id="Phobius"/>
    </source>
</evidence>
<comment type="subcellular location">
    <subcellularLocation>
        <location evidence="1">Cell membrane</location>
        <topology evidence="1">Single-pass type I membrane protein</topology>
    </subcellularLocation>
</comment>
<keyword evidence="15" id="KW-0325">Glycoprotein</keyword>
<evidence type="ECO:0000256" key="2">
    <source>
        <dbReference type="ARBA" id="ARBA00008536"/>
    </source>
</evidence>
<evidence type="ECO:0000256" key="15">
    <source>
        <dbReference type="ARBA" id="ARBA00023180"/>
    </source>
</evidence>
<dbReference type="GO" id="GO:0002229">
    <property type="term" value="P:defense response to oomycetes"/>
    <property type="evidence" value="ECO:0007669"/>
    <property type="project" value="UniProtKB-ARBA"/>
</dbReference>
<feature type="region of interest" description="Disordered" evidence="17">
    <location>
        <begin position="735"/>
        <end position="771"/>
    </location>
</feature>
<dbReference type="InterPro" id="IPR013320">
    <property type="entry name" value="ConA-like_dom_sf"/>
</dbReference>
<evidence type="ECO:0000256" key="7">
    <source>
        <dbReference type="ARBA" id="ARBA00022729"/>
    </source>
</evidence>
<comment type="similarity">
    <text evidence="2">In the N-terminal section; belongs to the leguminous lectin family.</text>
</comment>
<evidence type="ECO:0000256" key="17">
    <source>
        <dbReference type="SAM" id="MobiDB-lite"/>
    </source>
</evidence>
<evidence type="ECO:0000256" key="5">
    <source>
        <dbReference type="ARBA" id="ARBA00022679"/>
    </source>
</evidence>
<dbReference type="FunFam" id="1.10.510.10:FF:000240">
    <property type="entry name" value="Lectin-domain containing receptor kinase A4.3"/>
    <property type="match status" value="1"/>
</dbReference>
<evidence type="ECO:0000313" key="20">
    <source>
        <dbReference type="EMBL" id="OAE27509.1"/>
    </source>
</evidence>
<keyword evidence="13 18" id="KW-0472">Membrane</keyword>
<dbReference type="GO" id="GO:0004672">
    <property type="term" value="F:protein kinase activity"/>
    <property type="evidence" value="ECO:0007669"/>
    <property type="project" value="InterPro"/>
</dbReference>
<evidence type="ECO:0000259" key="19">
    <source>
        <dbReference type="PROSITE" id="PS50011"/>
    </source>
</evidence>
<reference evidence="20" key="1">
    <citation type="submission" date="2016-03" db="EMBL/GenBank/DDBJ databases">
        <title>Mechanisms controlling the formation of the plant cell surface in tip-growing cells are functionally conserved among land plants.</title>
        <authorList>
            <person name="Honkanen S."/>
            <person name="Jones V.A."/>
            <person name="Morieri G."/>
            <person name="Champion C."/>
            <person name="Hetherington A.J."/>
            <person name="Kelly S."/>
            <person name="Saint-Marcoux D."/>
            <person name="Proust H."/>
            <person name="Prescott H."/>
            <person name="Dolan L."/>
        </authorList>
    </citation>
    <scope>NUCLEOTIDE SEQUENCE [LARGE SCALE GENOMIC DNA]</scope>
    <source>
        <tissue evidence="20">Whole gametophyte</tissue>
    </source>
</reference>
<dbReference type="SUPFAM" id="SSF56112">
    <property type="entry name" value="Protein kinase-like (PK-like)"/>
    <property type="match status" value="1"/>
</dbReference>
<dbReference type="GO" id="GO:0030246">
    <property type="term" value="F:carbohydrate binding"/>
    <property type="evidence" value="ECO:0007669"/>
    <property type="project" value="UniProtKB-KW"/>
</dbReference>
<dbReference type="PROSITE" id="PS00108">
    <property type="entry name" value="PROTEIN_KINASE_ST"/>
    <property type="match status" value="1"/>
</dbReference>
<dbReference type="InterPro" id="IPR011009">
    <property type="entry name" value="Kinase-like_dom_sf"/>
</dbReference>
<dbReference type="EMBL" id="LVLJ01001867">
    <property type="protein sequence ID" value="OAE27509.1"/>
    <property type="molecule type" value="Genomic_DNA"/>
</dbReference>
<comment type="caution">
    <text evidence="20">The sequence shown here is derived from an EMBL/GenBank/DDBJ whole genome shotgun (WGS) entry which is preliminary data.</text>
</comment>
<dbReference type="Pfam" id="PF00069">
    <property type="entry name" value="Pkinase"/>
    <property type="match status" value="1"/>
</dbReference>
<keyword evidence="10" id="KW-0418">Kinase</keyword>
<evidence type="ECO:0000313" key="21">
    <source>
        <dbReference type="Proteomes" id="UP000077202"/>
    </source>
</evidence>
<proteinExistence type="inferred from homology"/>
<dbReference type="CDD" id="cd14066">
    <property type="entry name" value="STKc_IRAK"/>
    <property type="match status" value="1"/>
</dbReference>
<dbReference type="InterPro" id="IPR008271">
    <property type="entry name" value="Ser/Thr_kinase_AS"/>
</dbReference>